<dbReference type="InterPro" id="IPR029026">
    <property type="entry name" value="tRNA_m1G_MTases_N"/>
</dbReference>
<evidence type="ECO:0000313" key="6">
    <source>
        <dbReference type="Proteomes" id="UP000253934"/>
    </source>
</evidence>
<feature type="domain" description="tRNA/rRNA methyltransferase SpoU type" evidence="4">
    <location>
        <begin position="78"/>
        <end position="236"/>
    </location>
</feature>
<dbReference type="InterPro" id="IPR001537">
    <property type="entry name" value="SpoU_MeTrfase"/>
</dbReference>
<reference evidence="5" key="1">
    <citation type="submission" date="2018-04" db="EMBL/GenBank/DDBJ databases">
        <title>Draft genome sequence of the Candidatus Spirobacillus cienkowskii, a pathogen of freshwater Daphnia species, reconstructed from hemolymph metagenomic reads.</title>
        <authorList>
            <person name="Bresciani L."/>
            <person name="Lemos L.N."/>
            <person name="Wale N."/>
            <person name="Lin J.Y."/>
            <person name="Fernandes G.R."/>
            <person name="Duffy M.A."/>
            <person name="Rodrigues J.M."/>
        </authorList>
    </citation>
    <scope>NUCLEOTIDE SEQUENCE [LARGE SCALE GENOMIC DNA]</scope>
    <source>
        <strain evidence="5">Binning01</strain>
    </source>
</reference>
<evidence type="ECO:0000256" key="2">
    <source>
        <dbReference type="ARBA" id="ARBA00022603"/>
    </source>
</evidence>
<gene>
    <name evidence="5" type="ORF">DCC88_08790</name>
</gene>
<dbReference type="GO" id="GO:0002938">
    <property type="term" value="P:tRNA guanine ribose methylation"/>
    <property type="evidence" value="ECO:0007669"/>
    <property type="project" value="TreeGrafter"/>
</dbReference>
<name>A0A369KX22_9BACT</name>
<evidence type="ECO:0000256" key="3">
    <source>
        <dbReference type="ARBA" id="ARBA00022679"/>
    </source>
</evidence>
<dbReference type="Proteomes" id="UP000253934">
    <property type="component" value="Unassembled WGS sequence"/>
</dbReference>
<keyword evidence="6" id="KW-1185">Reference proteome</keyword>
<keyword evidence="1" id="KW-0820">tRNA-binding</keyword>
<keyword evidence="1" id="KW-0694">RNA-binding</keyword>
<keyword evidence="2" id="KW-0489">Methyltransferase</keyword>
<accession>A0A369KX22</accession>
<evidence type="ECO:0000313" key="5">
    <source>
        <dbReference type="EMBL" id="RDB35726.1"/>
    </source>
</evidence>
<dbReference type="PANTHER" id="PTHR43453:SF3">
    <property type="entry name" value="TRNA_RRNA METHYLTRANSFERASE SPOU TYPE DOMAIN-CONTAINING PROTEIN"/>
    <property type="match status" value="1"/>
</dbReference>
<sequence length="299" mass="34505">MMVYIMGRHNRTSQKVGKTIKIWFGVIMQSKLPTEYIVPEEFKNDLGKLTNALSDFYTSARIARMENILLKRSRQVLTVFENTHHGHNISAILRTIDSFGFLDLFFLYSNRDMRFRSADTVDRGASQWLMPRALLSISQCASILKKSNYKIALVTLPDFSRTSENYLESIPSFSSQMFASDDFKNFVGQQKIALIFGSELHGVSPEWNQFADMYVSVNMYGFSESLNVSVCAAIILQSLRESLQSYQKNFFLNEIEKSLIFESWIAKNYASAYSYLAKRKPELIDWYEFIVAGKFFQPN</sequence>
<dbReference type="Gene3D" id="3.40.1280.10">
    <property type="match status" value="1"/>
</dbReference>
<dbReference type="SUPFAM" id="SSF75217">
    <property type="entry name" value="alpha/beta knot"/>
    <property type="match status" value="1"/>
</dbReference>
<dbReference type="Pfam" id="PF00588">
    <property type="entry name" value="SpoU_methylase"/>
    <property type="match status" value="1"/>
</dbReference>
<keyword evidence="3" id="KW-0808">Transferase</keyword>
<dbReference type="GO" id="GO:0000049">
    <property type="term" value="F:tRNA binding"/>
    <property type="evidence" value="ECO:0007669"/>
    <property type="project" value="UniProtKB-KW"/>
</dbReference>
<dbReference type="InterPro" id="IPR029028">
    <property type="entry name" value="Alpha/beta_knot_MTases"/>
</dbReference>
<proteinExistence type="predicted"/>
<dbReference type="GO" id="GO:0008173">
    <property type="term" value="F:RNA methyltransferase activity"/>
    <property type="evidence" value="ECO:0007669"/>
    <property type="project" value="InterPro"/>
</dbReference>
<evidence type="ECO:0000259" key="4">
    <source>
        <dbReference type="Pfam" id="PF00588"/>
    </source>
</evidence>
<dbReference type="EMBL" id="QOVW01000077">
    <property type="protein sequence ID" value="RDB35726.1"/>
    <property type="molecule type" value="Genomic_DNA"/>
</dbReference>
<organism evidence="5 6">
    <name type="scientific">Spirobacillus cienkowskii</name>
    <dbReference type="NCBI Taxonomy" id="495820"/>
    <lineage>
        <taxon>Bacteria</taxon>
        <taxon>Pseudomonadati</taxon>
        <taxon>Bdellovibrionota</taxon>
        <taxon>Oligoflexia</taxon>
        <taxon>Silvanigrellales</taxon>
        <taxon>Spirobacillus</taxon>
    </lineage>
</organism>
<dbReference type="InterPro" id="IPR033671">
    <property type="entry name" value="TrmH"/>
</dbReference>
<dbReference type="PANTHER" id="PTHR43453">
    <property type="entry name" value="RRNA METHYLASE-LIKE"/>
    <property type="match status" value="1"/>
</dbReference>
<dbReference type="AlphaFoldDB" id="A0A369KX22"/>
<comment type="caution">
    <text evidence="5">The sequence shown here is derived from an EMBL/GenBank/DDBJ whole genome shotgun (WGS) entry which is preliminary data.</text>
</comment>
<protein>
    <recommendedName>
        <fullName evidence="4">tRNA/rRNA methyltransferase SpoU type domain-containing protein</fullName>
    </recommendedName>
</protein>
<evidence type="ECO:0000256" key="1">
    <source>
        <dbReference type="ARBA" id="ARBA00022555"/>
    </source>
</evidence>